<dbReference type="InterPro" id="IPR029055">
    <property type="entry name" value="Ntn_hydrolases_N"/>
</dbReference>
<evidence type="ECO:0000313" key="2">
    <source>
        <dbReference type="Proteomes" id="UP001187531"/>
    </source>
</evidence>
<evidence type="ECO:0000313" key="1">
    <source>
        <dbReference type="EMBL" id="KAK2712896.1"/>
    </source>
</evidence>
<protein>
    <submittedName>
        <fullName evidence="1">Uncharacterized protein</fullName>
    </submittedName>
</protein>
<dbReference type="AlphaFoldDB" id="A0AA88HS39"/>
<accession>A0AA88HS39</accession>
<gene>
    <name evidence="1" type="ORF">QYM36_011560</name>
</gene>
<sequence length="107" mass="11700">MTPSIRAPSAGTADDLRMAKQIVHSNMEQYKIQVNSPVSERVSFKHQAIGSSSLIYRGIHITGRYLCSVSTHKHSNKTAFLVIGSRSSIIEALWKSDLTAEEGTGLV</sequence>
<dbReference type="Proteomes" id="UP001187531">
    <property type="component" value="Unassembled WGS sequence"/>
</dbReference>
<reference evidence="1" key="1">
    <citation type="submission" date="2023-07" db="EMBL/GenBank/DDBJ databases">
        <title>Chromosome-level genome assembly of Artemia franciscana.</title>
        <authorList>
            <person name="Jo E."/>
        </authorList>
    </citation>
    <scope>NUCLEOTIDE SEQUENCE</scope>
    <source>
        <tissue evidence="1">Whole body</tissue>
    </source>
</reference>
<comment type="caution">
    <text evidence="1">The sequence shown here is derived from an EMBL/GenBank/DDBJ whole genome shotgun (WGS) entry which is preliminary data.</text>
</comment>
<dbReference type="EMBL" id="JAVRJZ010000015">
    <property type="protein sequence ID" value="KAK2712896.1"/>
    <property type="molecule type" value="Genomic_DNA"/>
</dbReference>
<proteinExistence type="predicted"/>
<organism evidence="1 2">
    <name type="scientific">Artemia franciscana</name>
    <name type="common">Brine shrimp</name>
    <name type="synonym">Artemia sanfranciscana</name>
    <dbReference type="NCBI Taxonomy" id="6661"/>
    <lineage>
        <taxon>Eukaryota</taxon>
        <taxon>Metazoa</taxon>
        <taxon>Ecdysozoa</taxon>
        <taxon>Arthropoda</taxon>
        <taxon>Crustacea</taxon>
        <taxon>Branchiopoda</taxon>
        <taxon>Anostraca</taxon>
        <taxon>Artemiidae</taxon>
        <taxon>Artemia</taxon>
    </lineage>
</organism>
<keyword evidence="2" id="KW-1185">Reference proteome</keyword>
<name>A0AA88HS39_ARTSF</name>
<dbReference type="SUPFAM" id="SSF56235">
    <property type="entry name" value="N-terminal nucleophile aminohydrolases (Ntn hydrolases)"/>
    <property type="match status" value="1"/>
</dbReference>